<keyword evidence="3" id="KW-1185">Reference proteome</keyword>
<organism evidence="2 3">
    <name type="scientific">Actinorhabdospora filicis</name>
    <dbReference type="NCBI Taxonomy" id="1785913"/>
    <lineage>
        <taxon>Bacteria</taxon>
        <taxon>Bacillati</taxon>
        <taxon>Actinomycetota</taxon>
        <taxon>Actinomycetes</taxon>
        <taxon>Micromonosporales</taxon>
        <taxon>Micromonosporaceae</taxon>
        <taxon>Actinorhabdospora</taxon>
    </lineage>
</organism>
<dbReference type="AlphaFoldDB" id="A0A9W6SL08"/>
<protein>
    <submittedName>
        <fullName evidence="2">Uncharacterized protein</fullName>
    </submittedName>
</protein>
<evidence type="ECO:0000313" key="3">
    <source>
        <dbReference type="Proteomes" id="UP001165079"/>
    </source>
</evidence>
<name>A0A9W6SL08_9ACTN</name>
<sequence length="51" mass="6165">MLRIRRKMVTAAMGTRDGRAHRRDRTRPGNWLPFYAASLAWSRRMRRHQGR</sequence>
<gene>
    <name evidence="2" type="ORF">Afil01_37360</name>
</gene>
<comment type="caution">
    <text evidence="2">The sequence shown here is derived from an EMBL/GenBank/DDBJ whole genome shotgun (WGS) entry which is preliminary data.</text>
</comment>
<accession>A0A9W6SL08</accession>
<proteinExistence type="predicted"/>
<reference evidence="2" key="1">
    <citation type="submission" date="2023-03" db="EMBL/GenBank/DDBJ databases">
        <title>Actinorhabdospora filicis NBRC 111898.</title>
        <authorList>
            <person name="Ichikawa N."/>
            <person name="Sato H."/>
            <person name="Tonouchi N."/>
        </authorList>
    </citation>
    <scope>NUCLEOTIDE SEQUENCE</scope>
    <source>
        <strain evidence="2">NBRC 111898</strain>
    </source>
</reference>
<evidence type="ECO:0000256" key="1">
    <source>
        <dbReference type="SAM" id="MobiDB-lite"/>
    </source>
</evidence>
<dbReference type="EMBL" id="BSTX01000002">
    <property type="protein sequence ID" value="GLZ78929.1"/>
    <property type="molecule type" value="Genomic_DNA"/>
</dbReference>
<dbReference type="Proteomes" id="UP001165079">
    <property type="component" value="Unassembled WGS sequence"/>
</dbReference>
<evidence type="ECO:0000313" key="2">
    <source>
        <dbReference type="EMBL" id="GLZ78929.1"/>
    </source>
</evidence>
<feature type="region of interest" description="Disordered" evidence="1">
    <location>
        <begin position="1"/>
        <end position="25"/>
    </location>
</feature>
<dbReference type="RefSeq" id="WP_285664063.1">
    <property type="nucleotide sequence ID" value="NZ_BSTX01000002.1"/>
</dbReference>